<evidence type="ECO:0000256" key="2">
    <source>
        <dbReference type="ARBA" id="ARBA00022485"/>
    </source>
</evidence>
<dbReference type="GO" id="GO:0046872">
    <property type="term" value="F:metal ion binding"/>
    <property type="evidence" value="ECO:0007669"/>
    <property type="project" value="UniProtKB-KW"/>
</dbReference>
<dbReference type="AlphaFoldDB" id="A0A9D2HLE2"/>
<keyword evidence="2" id="KW-0004">4Fe-4S</keyword>
<dbReference type="InterPro" id="IPR032432">
    <property type="entry name" value="Radical_SAM_C"/>
</dbReference>
<dbReference type="GO" id="GO:0003824">
    <property type="term" value="F:catalytic activity"/>
    <property type="evidence" value="ECO:0007669"/>
    <property type="project" value="InterPro"/>
</dbReference>
<name>A0A9D2HLE2_9BACT</name>
<dbReference type="PANTHER" id="PTHR11135:SF0">
    <property type="entry name" value="ELONGATOR COMPLEX PROTEIN 3"/>
    <property type="match status" value="1"/>
</dbReference>
<dbReference type="SFLD" id="SFLDS00029">
    <property type="entry name" value="Radical_SAM"/>
    <property type="match status" value="1"/>
</dbReference>
<dbReference type="PROSITE" id="PS51918">
    <property type="entry name" value="RADICAL_SAM"/>
    <property type="match status" value="1"/>
</dbReference>
<evidence type="ECO:0000313" key="9">
    <source>
        <dbReference type="EMBL" id="HJA79101.1"/>
    </source>
</evidence>
<reference evidence="9" key="2">
    <citation type="submission" date="2021-04" db="EMBL/GenBank/DDBJ databases">
        <authorList>
            <person name="Gilroy R."/>
        </authorList>
    </citation>
    <scope>NUCLEOTIDE SEQUENCE</scope>
    <source>
        <strain evidence="9">5032</strain>
    </source>
</reference>
<dbReference type="Proteomes" id="UP000823821">
    <property type="component" value="Unassembled WGS sequence"/>
</dbReference>
<dbReference type="SUPFAM" id="SSF102114">
    <property type="entry name" value="Radical SAM enzymes"/>
    <property type="match status" value="1"/>
</dbReference>
<dbReference type="GO" id="GO:0005737">
    <property type="term" value="C:cytoplasm"/>
    <property type="evidence" value="ECO:0007669"/>
    <property type="project" value="TreeGrafter"/>
</dbReference>
<organism evidence="9 10">
    <name type="scientific">Candidatus Desulfovibrio intestinavium</name>
    <dbReference type="NCBI Taxonomy" id="2838534"/>
    <lineage>
        <taxon>Bacteria</taxon>
        <taxon>Pseudomonadati</taxon>
        <taxon>Thermodesulfobacteriota</taxon>
        <taxon>Desulfovibrionia</taxon>
        <taxon>Desulfovibrionales</taxon>
        <taxon>Desulfovibrionaceae</taxon>
        <taxon>Desulfovibrio</taxon>
    </lineage>
</organism>
<reference evidence="9" key="1">
    <citation type="journal article" date="2021" name="PeerJ">
        <title>Extensive microbial diversity within the chicken gut microbiome revealed by metagenomics and culture.</title>
        <authorList>
            <person name="Gilroy R."/>
            <person name="Ravi A."/>
            <person name="Getino M."/>
            <person name="Pursley I."/>
            <person name="Horton D.L."/>
            <person name="Alikhan N.F."/>
            <person name="Baker D."/>
            <person name="Gharbi K."/>
            <person name="Hall N."/>
            <person name="Watson M."/>
            <person name="Adriaenssens E.M."/>
            <person name="Foster-Nyarko E."/>
            <person name="Jarju S."/>
            <person name="Secka A."/>
            <person name="Antonio M."/>
            <person name="Oren A."/>
            <person name="Chaudhuri R.R."/>
            <person name="La Ragione R."/>
            <person name="Hildebrand F."/>
            <person name="Pallen M.J."/>
        </authorList>
    </citation>
    <scope>NUCLEOTIDE SEQUENCE</scope>
    <source>
        <strain evidence="9">5032</strain>
    </source>
</reference>
<gene>
    <name evidence="9" type="ORF">H9784_05960</name>
</gene>
<evidence type="ECO:0000259" key="8">
    <source>
        <dbReference type="PROSITE" id="PS51918"/>
    </source>
</evidence>
<dbReference type="CDD" id="cd01335">
    <property type="entry name" value="Radical_SAM"/>
    <property type="match status" value="1"/>
</dbReference>
<dbReference type="InterPro" id="IPR039661">
    <property type="entry name" value="ELP3"/>
</dbReference>
<dbReference type="InterPro" id="IPR058240">
    <property type="entry name" value="rSAM_sf"/>
</dbReference>
<dbReference type="EMBL" id="DWZD01000039">
    <property type="protein sequence ID" value="HJA79101.1"/>
    <property type="molecule type" value="Genomic_DNA"/>
</dbReference>
<sequence length="367" mass="39638">MTADLSLFWPSCKRPIPLFPLFLPYSGCPRRCVFCAQDRQTGQPPRAPQDALREAAAALAQRAACRLPAPELAFYGGTFTALPPEQLTACLDFARLMRERGWSRGLRCSTRPDCVPAAVLARLREAGCRCVELGVQSFADAALRRSQRGYDAAAARAGCRAVRTAGLELGVQLMPGMPGSTPRSFLEDVRQALALGAACLRFYPCLVLEGTALAERWRAGEYRPWPLEITLEILADAYVLAQEARVPVIRMGLAPEDGLQAAVLAGPAHPALGARVQARALLRCAARELARSGVAGGERLGLVLPRRLQGMYLGHAGELRAAWQALGVDAGLTRFHDAEETIRLVRQNGFSPEAPAHKAGATPREQL</sequence>
<dbReference type="InterPro" id="IPR006638">
    <property type="entry name" value="Elp3/MiaA/NifB-like_rSAM"/>
</dbReference>
<dbReference type="InterPro" id="IPR013785">
    <property type="entry name" value="Aldolase_TIM"/>
</dbReference>
<dbReference type="Pfam" id="PF16199">
    <property type="entry name" value="Radical_SAM_C"/>
    <property type="match status" value="1"/>
</dbReference>
<feature type="domain" description="Radical SAM core" evidence="8">
    <location>
        <begin position="11"/>
        <end position="250"/>
    </location>
</feature>
<keyword evidence="6" id="KW-0411">Iron-sulfur</keyword>
<keyword evidence="5" id="KW-0408">Iron</keyword>
<protein>
    <submittedName>
        <fullName evidence="9">Radical SAM protein</fullName>
    </submittedName>
</protein>
<evidence type="ECO:0000256" key="5">
    <source>
        <dbReference type="ARBA" id="ARBA00023004"/>
    </source>
</evidence>
<dbReference type="GO" id="GO:0051539">
    <property type="term" value="F:4 iron, 4 sulfur cluster binding"/>
    <property type="evidence" value="ECO:0007669"/>
    <property type="project" value="UniProtKB-KW"/>
</dbReference>
<evidence type="ECO:0000256" key="6">
    <source>
        <dbReference type="ARBA" id="ARBA00023014"/>
    </source>
</evidence>
<accession>A0A9D2HLE2</accession>
<dbReference type="Gene3D" id="3.20.20.70">
    <property type="entry name" value="Aldolase class I"/>
    <property type="match status" value="1"/>
</dbReference>
<evidence type="ECO:0000256" key="3">
    <source>
        <dbReference type="ARBA" id="ARBA00022691"/>
    </source>
</evidence>
<dbReference type="InterPro" id="IPR007197">
    <property type="entry name" value="rSAM"/>
</dbReference>
<keyword evidence="3" id="KW-0949">S-adenosyl-L-methionine</keyword>
<dbReference type="SMART" id="SM00729">
    <property type="entry name" value="Elp3"/>
    <property type="match status" value="1"/>
</dbReference>
<evidence type="ECO:0000256" key="4">
    <source>
        <dbReference type="ARBA" id="ARBA00022723"/>
    </source>
</evidence>
<evidence type="ECO:0000313" key="10">
    <source>
        <dbReference type="Proteomes" id="UP000823821"/>
    </source>
</evidence>
<dbReference type="SFLD" id="SFLDG01086">
    <property type="entry name" value="elongater_protein-like"/>
    <property type="match status" value="1"/>
</dbReference>
<dbReference type="Pfam" id="PF04055">
    <property type="entry name" value="Radical_SAM"/>
    <property type="match status" value="1"/>
</dbReference>
<keyword evidence="4" id="KW-0479">Metal-binding</keyword>
<proteinExistence type="predicted"/>
<dbReference type="PANTHER" id="PTHR11135">
    <property type="entry name" value="HISTONE ACETYLTRANSFERASE-RELATED"/>
    <property type="match status" value="1"/>
</dbReference>
<evidence type="ECO:0000256" key="7">
    <source>
        <dbReference type="SAM" id="MobiDB-lite"/>
    </source>
</evidence>
<feature type="region of interest" description="Disordered" evidence="7">
    <location>
        <begin position="348"/>
        <end position="367"/>
    </location>
</feature>
<dbReference type="GO" id="GO:0002926">
    <property type="term" value="P:tRNA wobble base 5-methoxycarbonylmethyl-2-thiouridinylation"/>
    <property type="evidence" value="ECO:0007669"/>
    <property type="project" value="TreeGrafter"/>
</dbReference>
<comment type="cofactor">
    <cofactor evidence="1">
        <name>[4Fe-4S] cluster</name>
        <dbReference type="ChEBI" id="CHEBI:49883"/>
    </cofactor>
</comment>
<comment type="caution">
    <text evidence="9">The sequence shown here is derived from an EMBL/GenBank/DDBJ whole genome shotgun (WGS) entry which is preliminary data.</text>
</comment>
<dbReference type="SFLD" id="SFLDG01082">
    <property type="entry name" value="B12-binding_domain_containing"/>
    <property type="match status" value="1"/>
</dbReference>
<evidence type="ECO:0000256" key="1">
    <source>
        <dbReference type="ARBA" id="ARBA00001966"/>
    </source>
</evidence>